<proteinExistence type="predicted"/>
<gene>
    <name evidence="2" type="ORF">METZ01_LOCUS465234</name>
</gene>
<dbReference type="AlphaFoldDB" id="A0A383AXX2"/>
<protein>
    <submittedName>
        <fullName evidence="2">Uncharacterized protein</fullName>
    </submittedName>
</protein>
<accession>A0A383AXX2</accession>
<feature type="coiled-coil region" evidence="1">
    <location>
        <begin position="7"/>
        <end position="34"/>
    </location>
</feature>
<sequence>MVFDEELDGLLKDLAEEAANFKKSENREEEAEALKDMLDVFMRGTQTVREKIDLYNERRFNR</sequence>
<evidence type="ECO:0000313" key="2">
    <source>
        <dbReference type="EMBL" id="SVE12380.1"/>
    </source>
</evidence>
<name>A0A383AXX2_9ZZZZ</name>
<keyword evidence="1" id="KW-0175">Coiled coil</keyword>
<dbReference type="EMBL" id="UINC01195698">
    <property type="protein sequence ID" value="SVE12380.1"/>
    <property type="molecule type" value="Genomic_DNA"/>
</dbReference>
<evidence type="ECO:0000256" key="1">
    <source>
        <dbReference type="SAM" id="Coils"/>
    </source>
</evidence>
<organism evidence="2">
    <name type="scientific">marine metagenome</name>
    <dbReference type="NCBI Taxonomy" id="408172"/>
    <lineage>
        <taxon>unclassified sequences</taxon>
        <taxon>metagenomes</taxon>
        <taxon>ecological metagenomes</taxon>
    </lineage>
</organism>
<reference evidence="2" key="1">
    <citation type="submission" date="2018-05" db="EMBL/GenBank/DDBJ databases">
        <authorList>
            <person name="Lanie J.A."/>
            <person name="Ng W.-L."/>
            <person name="Kazmierczak K.M."/>
            <person name="Andrzejewski T.M."/>
            <person name="Davidsen T.M."/>
            <person name="Wayne K.J."/>
            <person name="Tettelin H."/>
            <person name="Glass J.I."/>
            <person name="Rusch D."/>
            <person name="Podicherti R."/>
            <person name="Tsui H.-C.T."/>
            <person name="Winkler M.E."/>
        </authorList>
    </citation>
    <scope>NUCLEOTIDE SEQUENCE</scope>
</reference>